<organism evidence="4 5">
    <name type="scientific">Cinara cedri</name>
    <dbReference type="NCBI Taxonomy" id="506608"/>
    <lineage>
        <taxon>Eukaryota</taxon>
        <taxon>Metazoa</taxon>
        <taxon>Ecdysozoa</taxon>
        <taxon>Arthropoda</taxon>
        <taxon>Hexapoda</taxon>
        <taxon>Insecta</taxon>
        <taxon>Pterygota</taxon>
        <taxon>Neoptera</taxon>
        <taxon>Paraneoptera</taxon>
        <taxon>Hemiptera</taxon>
        <taxon>Sternorrhyncha</taxon>
        <taxon>Aphidomorpha</taxon>
        <taxon>Aphidoidea</taxon>
        <taxon>Aphididae</taxon>
        <taxon>Lachninae</taxon>
        <taxon>Cinara</taxon>
    </lineage>
</organism>
<dbReference type="PANTHER" id="PTHR28573:SF1">
    <property type="entry name" value="SPINDLE AND KINETOCHORE-ASSOCIATED PROTEIN 1"/>
    <property type="match status" value="1"/>
</dbReference>
<evidence type="ECO:0000256" key="1">
    <source>
        <dbReference type="ARBA" id="ARBA00006836"/>
    </source>
</evidence>
<gene>
    <name evidence="4" type="ORF">CINCED_3A005972</name>
</gene>
<dbReference type="InterPro" id="IPR009829">
    <property type="entry name" value="SKA1"/>
</dbReference>
<dbReference type="GO" id="GO:0007059">
    <property type="term" value="P:chromosome segregation"/>
    <property type="evidence" value="ECO:0007669"/>
    <property type="project" value="InterPro"/>
</dbReference>
<accession>A0A5E4MG01</accession>
<sequence length="291" mass="33670">MSNFDLEKMDETINNLSIGLDVMLCCKDTAGGREILESFRKLDNLIMSFDDQINILCEALTKEKNARKSSFQKQLDELKMIEERCNHMIVNFPSNFCDTNKFEMQKFNQNYEIKKNEGNNLNMTNLSVSPVPTWNNTYSSYNTMSNGTIMSTTMMGQSLKSQSSRQVFDIPLLKSVTNDEMDKVPKYMKGRLSSINVNVVIDSINAALENKYDILRKPKNTLKKKDLNLYNMWKIQQTNVGQGQYFVTADDITRFSEMKVDKTTLNIIPILRHLKRLKESRLGGFVYYLPY</sequence>
<protein>
    <recommendedName>
        <fullName evidence="2">SKA complex subunit 1</fullName>
    </recommendedName>
    <alternativeName>
        <fullName evidence="3">Spindle and kinetochore-associated protein 1</fullName>
    </alternativeName>
</protein>
<keyword evidence="5" id="KW-1185">Reference proteome</keyword>
<dbReference type="Gene3D" id="1.10.10.1890">
    <property type="entry name" value="Ska1 microtubule binding domain-like"/>
    <property type="match status" value="1"/>
</dbReference>
<dbReference type="GO" id="GO:0072686">
    <property type="term" value="C:mitotic spindle"/>
    <property type="evidence" value="ECO:0007669"/>
    <property type="project" value="TreeGrafter"/>
</dbReference>
<dbReference type="GO" id="GO:0000278">
    <property type="term" value="P:mitotic cell cycle"/>
    <property type="evidence" value="ECO:0007669"/>
    <property type="project" value="TreeGrafter"/>
</dbReference>
<evidence type="ECO:0000313" key="4">
    <source>
        <dbReference type="EMBL" id="VVC30363.1"/>
    </source>
</evidence>
<dbReference type="GO" id="GO:0008017">
    <property type="term" value="F:microtubule binding"/>
    <property type="evidence" value="ECO:0007669"/>
    <property type="project" value="InterPro"/>
</dbReference>
<dbReference type="OrthoDB" id="5962at2759"/>
<dbReference type="EMBL" id="CABPRJ010000513">
    <property type="protein sequence ID" value="VVC30363.1"/>
    <property type="molecule type" value="Genomic_DNA"/>
</dbReference>
<dbReference type="Pfam" id="PF07160">
    <property type="entry name" value="SKA1"/>
    <property type="match status" value="1"/>
</dbReference>
<dbReference type="GO" id="GO:0000940">
    <property type="term" value="C:outer kinetochore"/>
    <property type="evidence" value="ECO:0007669"/>
    <property type="project" value="TreeGrafter"/>
</dbReference>
<evidence type="ECO:0000256" key="3">
    <source>
        <dbReference type="ARBA" id="ARBA00047202"/>
    </source>
</evidence>
<evidence type="ECO:0000256" key="2">
    <source>
        <dbReference type="ARBA" id="ARBA00047182"/>
    </source>
</evidence>
<dbReference type="Proteomes" id="UP000325440">
    <property type="component" value="Unassembled WGS sequence"/>
</dbReference>
<dbReference type="PANTHER" id="PTHR28573">
    <property type="entry name" value="SPINDLE AND KINETOCHORE-ASSOCIATED PROTEIN 1"/>
    <property type="match status" value="1"/>
</dbReference>
<dbReference type="GO" id="GO:0031110">
    <property type="term" value="P:regulation of microtubule polymerization or depolymerization"/>
    <property type="evidence" value="ECO:0007669"/>
    <property type="project" value="TreeGrafter"/>
</dbReference>
<proteinExistence type="inferred from homology"/>
<reference evidence="4 5" key="1">
    <citation type="submission" date="2019-08" db="EMBL/GenBank/DDBJ databases">
        <authorList>
            <person name="Alioto T."/>
            <person name="Alioto T."/>
            <person name="Gomez Garrido J."/>
        </authorList>
    </citation>
    <scope>NUCLEOTIDE SEQUENCE [LARGE SCALE GENOMIC DNA]</scope>
</reference>
<evidence type="ECO:0000313" key="5">
    <source>
        <dbReference type="Proteomes" id="UP000325440"/>
    </source>
</evidence>
<dbReference type="InterPro" id="IPR042031">
    <property type="entry name" value="SKA1_MBD_sf"/>
</dbReference>
<comment type="similarity">
    <text evidence="1">Belongs to the SKA1 family.</text>
</comment>
<dbReference type="GO" id="GO:0051301">
    <property type="term" value="P:cell division"/>
    <property type="evidence" value="ECO:0007669"/>
    <property type="project" value="InterPro"/>
</dbReference>
<dbReference type="AlphaFoldDB" id="A0A5E4MG01"/>
<name>A0A5E4MG01_9HEMI</name>
<dbReference type="GO" id="GO:0005876">
    <property type="term" value="C:spindle microtubule"/>
    <property type="evidence" value="ECO:0007669"/>
    <property type="project" value="TreeGrafter"/>
</dbReference>